<dbReference type="STRING" id="889306.KP78_11920"/>
<dbReference type="AlphaFoldDB" id="A0A0C2S6R0"/>
<sequence>MPKWFQQVRWTSSVVESTFIFTKDLSVFLKMAVNPEIDF</sequence>
<gene>
    <name evidence="1" type="ORF">KP78_11920</name>
</gene>
<evidence type="ECO:0000313" key="1">
    <source>
        <dbReference type="EMBL" id="KIL49724.1"/>
    </source>
</evidence>
<dbReference type="EMBL" id="JXRP01000009">
    <property type="protein sequence ID" value="KIL49724.1"/>
    <property type="molecule type" value="Genomic_DNA"/>
</dbReference>
<comment type="caution">
    <text evidence="1">The sequence shown here is derived from an EMBL/GenBank/DDBJ whole genome shotgun (WGS) entry which is preliminary data.</text>
</comment>
<keyword evidence="2" id="KW-1185">Reference proteome</keyword>
<dbReference type="Proteomes" id="UP000031938">
    <property type="component" value="Unassembled WGS sequence"/>
</dbReference>
<accession>A0A0C2S6R0</accession>
<proteinExistence type="predicted"/>
<evidence type="ECO:0000313" key="2">
    <source>
        <dbReference type="Proteomes" id="UP000031938"/>
    </source>
</evidence>
<protein>
    <submittedName>
        <fullName evidence="1">Uncharacterized protein</fullName>
    </submittedName>
</protein>
<reference evidence="1 2" key="1">
    <citation type="submission" date="2015-01" db="EMBL/GenBank/DDBJ databases">
        <title>Genome sequencing of Jeotgalibacillus soli.</title>
        <authorList>
            <person name="Goh K.M."/>
            <person name="Chan K.-G."/>
            <person name="Yaakop A.S."/>
            <person name="Ee R."/>
            <person name="Gan H.M."/>
            <person name="Chan C.S."/>
        </authorList>
    </citation>
    <scope>NUCLEOTIDE SEQUENCE [LARGE SCALE GENOMIC DNA]</scope>
    <source>
        <strain evidence="1 2">P9</strain>
    </source>
</reference>
<organism evidence="1 2">
    <name type="scientific">Jeotgalibacillus soli</name>
    <dbReference type="NCBI Taxonomy" id="889306"/>
    <lineage>
        <taxon>Bacteria</taxon>
        <taxon>Bacillati</taxon>
        <taxon>Bacillota</taxon>
        <taxon>Bacilli</taxon>
        <taxon>Bacillales</taxon>
        <taxon>Caryophanaceae</taxon>
        <taxon>Jeotgalibacillus</taxon>
    </lineage>
</organism>
<dbReference type="PATRIC" id="fig|889306.3.peg.1199"/>
<name>A0A0C2S6R0_9BACL</name>